<name>A0A9P8UBQ8_9PEZI</name>
<proteinExistence type="predicted"/>
<protein>
    <recommendedName>
        <fullName evidence="1">VOC domain-containing protein</fullName>
    </recommendedName>
</protein>
<dbReference type="OrthoDB" id="3938957at2759"/>
<dbReference type="GeneID" id="70133198"/>
<organism evidence="2 3">
    <name type="scientific">Truncatella angustata</name>
    <dbReference type="NCBI Taxonomy" id="152316"/>
    <lineage>
        <taxon>Eukaryota</taxon>
        <taxon>Fungi</taxon>
        <taxon>Dikarya</taxon>
        <taxon>Ascomycota</taxon>
        <taxon>Pezizomycotina</taxon>
        <taxon>Sordariomycetes</taxon>
        <taxon>Xylariomycetidae</taxon>
        <taxon>Amphisphaeriales</taxon>
        <taxon>Sporocadaceae</taxon>
        <taxon>Truncatella</taxon>
    </lineage>
</organism>
<evidence type="ECO:0000259" key="1">
    <source>
        <dbReference type="PROSITE" id="PS51819"/>
    </source>
</evidence>
<dbReference type="Gene3D" id="3.10.180.10">
    <property type="entry name" value="2,3-Dihydroxybiphenyl 1,2-Dioxygenase, domain 1"/>
    <property type="match status" value="1"/>
</dbReference>
<dbReference type="PROSITE" id="PS51819">
    <property type="entry name" value="VOC"/>
    <property type="match status" value="1"/>
</dbReference>
<dbReference type="InterPro" id="IPR029068">
    <property type="entry name" value="Glyas_Bleomycin-R_OHBP_Dase"/>
</dbReference>
<reference evidence="2" key="1">
    <citation type="journal article" date="2021" name="Nat. Commun.">
        <title>Genetic determinants of endophytism in the Arabidopsis root mycobiome.</title>
        <authorList>
            <person name="Mesny F."/>
            <person name="Miyauchi S."/>
            <person name="Thiergart T."/>
            <person name="Pickel B."/>
            <person name="Atanasova L."/>
            <person name="Karlsson M."/>
            <person name="Huettel B."/>
            <person name="Barry K.W."/>
            <person name="Haridas S."/>
            <person name="Chen C."/>
            <person name="Bauer D."/>
            <person name="Andreopoulos W."/>
            <person name="Pangilinan J."/>
            <person name="LaButti K."/>
            <person name="Riley R."/>
            <person name="Lipzen A."/>
            <person name="Clum A."/>
            <person name="Drula E."/>
            <person name="Henrissat B."/>
            <person name="Kohler A."/>
            <person name="Grigoriev I.V."/>
            <person name="Martin F.M."/>
            <person name="Hacquard S."/>
        </authorList>
    </citation>
    <scope>NUCLEOTIDE SEQUENCE</scope>
    <source>
        <strain evidence="2">MPI-SDFR-AT-0073</strain>
    </source>
</reference>
<gene>
    <name evidence="2" type="ORF">BKA67DRAFT_587221</name>
</gene>
<comment type="caution">
    <text evidence="2">The sequence shown here is derived from an EMBL/GenBank/DDBJ whole genome shotgun (WGS) entry which is preliminary data.</text>
</comment>
<keyword evidence="3" id="KW-1185">Reference proteome</keyword>
<dbReference type="InterPro" id="IPR037523">
    <property type="entry name" value="VOC_core"/>
</dbReference>
<dbReference type="Proteomes" id="UP000758603">
    <property type="component" value="Unassembled WGS sequence"/>
</dbReference>
<evidence type="ECO:0000313" key="2">
    <source>
        <dbReference type="EMBL" id="KAH6645230.1"/>
    </source>
</evidence>
<sequence>MSKRSRITTILPCTDLASAIQFFVRLGFTAPSQDEVHKWDRYLMLSHPNGSDIHLRELGPDEEGWLEPFKNPFGIYVYSEDIKALAVEFADEIIEPVKKPEIKEWGMFEFSLNGPDGCLVRVGWSAGAI</sequence>
<feature type="domain" description="VOC" evidence="1">
    <location>
        <begin position="3"/>
        <end position="125"/>
    </location>
</feature>
<dbReference type="EMBL" id="JAGPXC010000012">
    <property type="protein sequence ID" value="KAH6645230.1"/>
    <property type="molecule type" value="Genomic_DNA"/>
</dbReference>
<accession>A0A9P8UBQ8</accession>
<dbReference type="AlphaFoldDB" id="A0A9P8UBQ8"/>
<dbReference type="RefSeq" id="XP_045951744.1">
    <property type="nucleotide sequence ID" value="XM_046104307.1"/>
</dbReference>
<evidence type="ECO:0000313" key="3">
    <source>
        <dbReference type="Proteomes" id="UP000758603"/>
    </source>
</evidence>
<dbReference type="SUPFAM" id="SSF54593">
    <property type="entry name" value="Glyoxalase/Bleomycin resistance protein/Dihydroxybiphenyl dioxygenase"/>
    <property type="match status" value="1"/>
</dbReference>